<name>A0A9Q0YMU8_HOLLE</name>
<dbReference type="EMBL" id="JAIZAY010000017">
    <property type="protein sequence ID" value="KAJ8025374.1"/>
    <property type="molecule type" value="Genomic_DNA"/>
</dbReference>
<evidence type="ECO:0000313" key="3">
    <source>
        <dbReference type="Proteomes" id="UP001152320"/>
    </source>
</evidence>
<feature type="region of interest" description="Disordered" evidence="1">
    <location>
        <begin position="136"/>
        <end position="169"/>
    </location>
</feature>
<proteinExistence type="predicted"/>
<organism evidence="2 3">
    <name type="scientific">Holothuria leucospilota</name>
    <name type="common">Black long sea cucumber</name>
    <name type="synonym">Mertensiothuria leucospilota</name>
    <dbReference type="NCBI Taxonomy" id="206669"/>
    <lineage>
        <taxon>Eukaryota</taxon>
        <taxon>Metazoa</taxon>
        <taxon>Echinodermata</taxon>
        <taxon>Eleutherozoa</taxon>
        <taxon>Echinozoa</taxon>
        <taxon>Holothuroidea</taxon>
        <taxon>Aspidochirotacea</taxon>
        <taxon>Aspidochirotida</taxon>
        <taxon>Holothuriidae</taxon>
        <taxon>Holothuria</taxon>
    </lineage>
</organism>
<dbReference type="AlphaFoldDB" id="A0A9Q0YMU8"/>
<sequence>MYKVCKECGQDLPRQAEQNCSTHEIESAEIPDLSEEQIIEFGSFESPLQEIKEENGFITVTTDSEEGTRKISCTLVRQRVDDVINMSKYEVYADTENCKIILTGKEDDVPRVFISFKTSVSFDRCLKALEPPFRPHLNSSVQHNRPIPTKNHRREGGPKTVTPKTLHKLNSGQFQPELVTLNEVKISSINEWTDEHAEALKRASEISQSSNRSDLFHGQSDEDRSSSGSDLDTAVGELRVEDVHPSILQGGRYAKDKRNQKTVKLTSHQFDALQVKKLLDPHKLIITRGGVFNQVTLLEGDEIMKVNGQKSQSLNQENYCMDRPSEAVIITVRSCPTAICASNITNNVKGLGVTWNNTVVEDVGNGPLAQDSVFNPLRVSKGKFSLTHVNGNFIPFHTGGEKICRLLQKAGECVSLVFQPTQRMKAVAGLV</sequence>
<reference evidence="2" key="1">
    <citation type="submission" date="2021-10" db="EMBL/GenBank/DDBJ databases">
        <title>Tropical sea cucumber genome reveals ecological adaptation and Cuvierian tubules defense mechanism.</title>
        <authorList>
            <person name="Chen T."/>
        </authorList>
    </citation>
    <scope>NUCLEOTIDE SEQUENCE</scope>
    <source>
        <strain evidence="2">Nanhai2018</strain>
        <tissue evidence="2">Muscle</tissue>
    </source>
</reference>
<comment type="caution">
    <text evidence="2">The sequence shown here is derived from an EMBL/GenBank/DDBJ whole genome shotgun (WGS) entry which is preliminary data.</text>
</comment>
<evidence type="ECO:0000256" key="1">
    <source>
        <dbReference type="SAM" id="MobiDB-lite"/>
    </source>
</evidence>
<keyword evidence="3" id="KW-1185">Reference proteome</keyword>
<feature type="region of interest" description="Disordered" evidence="1">
    <location>
        <begin position="200"/>
        <end position="231"/>
    </location>
</feature>
<accession>A0A9Q0YMU8</accession>
<dbReference type="Proteomes" id="UP001152320">
    <property type="component" value="Chromosome 17"/>
</dbReference>
<evidence type="ECO:0000313" key="2">
    <source>
        <dbReference type="EMBL" id="KAJ8025374.1"/>
    </source>
</evidence>
<dbReference type="OrthoDB" id="10631264at2759"/>
<protein>
    <submittedName>
        <fullName evidence="2">Uncharacterized protein</fullName>
    </submittedName>
</protein>
<gene>
    <name evidence="2" type="ORF">HOLleu_32914</name>
</gene>